<name>A0AAD4R0W2_9BILA</name>
<proteinExistence type="predicted"/>
<dbReference type="EMBL" id="JAKKPZ010000096">
    <property type="protein sequence ID" value="KAI1702624.1"/>
    <property type="molecule type" value="Genomic_DNA"/>
</dbReference>
<organism evidence="2 3">
    <name type="scientific">Ditylenchus destructor</name>
    <dbReference type="NCBI Taxonomy" id="166010"/>
    <lineage>
        <taxon>Eukaryota</taxon>
        <taxon>Metazoa</taxon>
        <taxon>Ecdysozoa</taxon>
        <taxon>Nematoda</taxon>
        <taxon>Chromadorea</taxon>
        <taxon>Rhabditida</taxon>
        <taxon>Tylenchina</taxon>
        <taxon>Tylenchomorpha</taxon>
        <taxon>Sphaerularioidea</taxon>
        <taxon>Anguinidae</taxon>
        <taxon>Anguininae</taxon>
        <taxon>Ditylenchus</taxon>
    </lineage>
</organism>
<gene>
    <name evidence="2" type="ORF">DdX_15406</name>
</gene>
<comment type="caution">
    <text evidence="2">The sequence shown here is derived from an EMBL/GenBank/DDBJ whole genome shotgun (WGS) entry which is preliminary data.</text>
</comment>
<feature type="compositionally biased region" description="Polar residues" evidence="1">
    <location>
        <begin position="30"/>
        <end position="52"/>
    </location>
</feature>
<evidence type="ECO:0000256" key="1">
    <source>
        <dbReference type="SAM" id="MobiDB-lite"/>
    </source>
</evidence>
<dbReference type="Proteomes" id="UP001201812">
    <property type="component" value="Unassembled WGS sequence"/>
</dbReference>
<sequence length="66" mass="7110">MLQYLVVGYVLYDIYRLKQLPDAAAEVSKNALSSSASNEAPQTAVSEPSNVAQPEPSDLNTAKLIE</sequence>
<accession>A0AAD4R0W2</accession>
<evidence type="ECO:0000313" key="2">
    <source>
        <dbReference type="EMBL" id="KAI1702624.1"/>
    </source>
</evidence>
<keyword evidence="3" id="KW-1185">Reference proteome</keyword>
<evidence type="ECO:0000313" key="3">
    <source>
        <dbReference type="Proteomes" id="UP001201812"/>
    </source>
</evidence>
<protein>
    <submittedName>
        <fullName evidence="2">Uncharacterized protein</fullName>
    </submittedName>
</protein>
<dbReference type="AlphaFoldDB" id="A0AAD4R0W2"/>
<reference evidence="2" key="1">
    <citation type="submission" date="2022-01" db="EMBL/GenBank/DDBJ databases">
        <title>Genome Sequence Resource for Two Populations of Ditylenchus destructor, the Migratory Endoparasitic Phytonematode.</title>
        <authorList>
            <person name="Zhang H."/>
            <person name="Lin R."/>
            <person name="Xie B."/>
        </authorList>
    </citation>
    <scope>NUCLEOTIDE SEQUENCE</scope>
    <source>
        <strain evidence="2">BazhouSP</strain>
    </source>
</reference>
<feature type="region of interest" description="Disordered" evidence="1">
    <location>
        <begin position="28"/>
        <end position="66"/>
    </location>
</feature>